<dbReference type="PROSITE" id="PS50112">
    <property type="entry name" value="PAS"/>
    <property type="match status" value="1"/>
</dbReference>
<organism evidence="5 6">
    <name type="scientific">Fistulina hepatica ATCC 64428</name>
    <dbReference type="NCBI Taxonomy" id="1128425"/>
    <lineage>
        <taxon>Eukaryota</taxon>
        <taxon>Fungi</taxon>
        <taxon>Dikarya</taxon>
        <taxon>Basidiomycota</taxon>
        <taxon>Agaricomycotina</taxon>
        <taxon>Agaricomycetes</taxon>
        <taxon>Agaricomycetidae</taxon>
        <taxon>Agaricales</taxon>
        <taxon>Fistulinaceae</taxon>
        <taxon>Fistulina</taxon>
    </lineage>
</organism>
<proteinExistence type="predicted"/>
<evidence type="ECO:0000259" key="4">
    <source>
        <dbReference type="PROSITE" id="PS50112"/>
    </source>
</evidence>
<dbReference type="Proteomes" id="UP000054144">
    <property type="component" value="Unassembled WGS sequence"/>
</dbReference>
<dbReference type="Pfam" id="PF13426">
    <property type="entry name" value="PAS_9"/>
    <property type="match status" value="1"/>
</dbReference>
<evidence type="ECO:0000256" key="1">
    <source>
        <dbReference type="ARBA" id="ARBA00022630"/>
    </source>
</evidence>
<dbReference type="InterPro" id="IPR035965">
    <property type="entry name" value="PAS-like_dom_sf"/>
</dbReference>
<dbReference type="EMBL" id="KN881914">
    <property type="protein sequence ID" value="KIY47885.1"/>
    <property type="molecule type" value="Genomic_DNA"/>
</dbReference>
<dbReference type="SUPFAM" id="SSF55785">
    <property type="entry name" value="PYP-like sensor domain (PAS domain)"/>
    <property type="match status" value="2"/>
</dbReference>
<accession>A0A0D7AB59</accession>
<keyword evidence="1" id="KW-0285">Flavoprotein</keyword>
<evidence type="ECO:0000313" key="6">
    <source>
        <dbReference type="Proteomes" id="UP000054144"/>
    </source>
</evidence>
<keyword evidence="2" id="KW-0288">FMN</keyword>
<name>A0A0D7AB59_9AGAR</name>
<dbReference type="SMART" id="SM00091">
    <property type="entry name" value="PAS"/>
    <property type="match status" value="1"/>
</dbReference>
<dbReference type="InterPro" id="IPR000014">
    <property type="entry name" value="PAS"/>
</dbReference>
<evidence type="ECO:0000256" key="3">
    <source>
        <dbReference type="ARBA" id="ARBA00022991"/>
    </source>
</evidence>
<keyword evidence="3" id="KW-0157">Chromophore</keyword>
<dbReference type="InterPro" id="IPR013655">
    <property type="entry name" value="PAS_fold_3"/>
</dbReference>
<dbReference type="NCBIfam" id="TIGR00229">
    <property type="entry name" value="sensory_box"/>
    <property type="match status" value="1"/>
</dbReference>
<dbReference type="Pfam" id="PF08447">
    <property type="entry name" value="PAS_3"/>
    <property type="match status" value="1"/>
</dbReference>
<dbReference type="GO" id="GO:0005634">
    <property type="term" value="C:nucleus"/>
    <property type="evidence" value="ECO:0007669"/>
    <property type="project" value="TreeGrafter"/>
</dbReference>
<dbReference type="CDD" id="cd00130">
    <property type="entry name" value="PAS"/>
    <property type="match status" value="1"/>
</dbReference>
<dbReference type="PANTHER" id="PTHR47429:SF7">
    <property type="entry name" value="GATA-FACTOR"/>
    <property type="match status" value="1"/>
</dbReference>
<reference evidence="5 6" key="1">
    <citation type="journal article" date="2015" name="Fungal Genet. Biol.">
        <title>Evolution of novel wood decay mechanisms in Agaricales revealed by the genome sequences of Fistulina hepatica and Cylindrobasidium torrendii.</title>
        <authorList>
            <person name="Floudas D."/>
            <person name="Held B.W."/>
            <person name="Riley R."/>
            <person name="Nagy L.G."/>
            <person name="Koehler G."/>
            <person name="Ransdell A.S."/>
            <person name="Younus H."/>
            <person name="Chow J."/>
            <person name="Chiniquy J."/>
            <person name="Lipzen A."/>
            <person name="Tritt A."/>
            <person name="Sun H."/>
            <person name="Haridas S."/>
            <person name="LaButti K."/>
            <person name="Ohm R.A."/>
            <person name="Kues U."/>
            <person name="Blanchette R.A."/>
            <person name="Grigoriev I.V."/>
            <person name="Minto R.E."/>
            <person name="Hibbett D.S."/>
        </authorList>
    </citation>
    <scope>NUCLEOTIDE SEQUENCE [LARGE SCALE GENOMIC DNA]</scope>
    <source>
        <strain evidence="5 6">ATCC 64428</strain>
    </source>
</reference>
<evidence type="ECO:0000256" key="2">
    <source>
        <dbReference type="ARBA" id="ARBA00022643"/>
    </source>
</evidence>
<feature type="domain" description="PAS" evidence="4">
    <location>
        <begin position="233"/>
        <end position="303"/>
    </location>
</feature>
<keyword evidence="6" id="KW-1185">Reference proteome</keyword>
<dbReference type="OrthoDB" id="447251at2759"/>
<evidence type="ECO:0000313" key="5">
    <source>
        <dbReference type="EMBL" id="KIY47885.1"/>
    </source>
</evidence>
<dbReference type="Gene3D" id="3.30.450.20">
    <property type="entry name" value="PAS domain"/>
    <property type="match status" value="2"/>
</dbReference>
<gene>
    <name evidence="5" type="ORF">FISHEDRAFT_44361</name>
</gene>
<sequence>MNLPLYSATGFDLLGVLARIVSRPHPTISLGPVDLTCSFCVVDTRQRDSPLIYASPSFTRLTLYEESEIVGRNCRFLQSPTGDVRKGQNRRPYSSPEAVAHMSKALSADKEVQTTIVNYRKDGTAFINLVTVIPVPPADGEDEVCYHVGFQVDLTMQPEAILRRLQDGTYMVNYSNQVSSKSISAAALPPPQQKKAASQSGTAAPLPSIQISKDLKKMLADFHVGSLEEEKENQKLSLVLLQHTPDFLHVVSLKGEFLYVAPTVSRVLGYSPEDLAGKGLADICHPADVVPLKRELKEASAYNPQQPVSSAFSAQYNGIRAVDLLFRARTKAGMYVWVECRGRLHIEPGKGRKAIVLSGRA</sequence>
<protein>
    <recommendedName>
        <fullName evidence="4">PAS domain-containing protein</fullName>
    </recommendedName>
</protein>
<dbReference type="AlphaFoldDB" id="A0A0D7AB59"/>
<dbReference type="PANTHER" id="PTHR47429">
    <property type="entry name" value="PROTEIN TWIN LOV 1"/>
    <property type="match status" value="1"/>
</dbReference>
<feature type="non-terminal residue" evidence="5">
    <location>
        <position position="361"/>
    </location>
</feature>